<dbReference type="KEGG" id="egd:GS424_011610"/>
<proteinExistence type="predicted"/>
<dbReference type="Proteomes" id="UP000478463">
    <property type="component" value="Chromosome"/>
</dbReference>
<gene>
    <name evidence="1" type="ORF">GS424_011610</name>
</gene>
<name>A0A6L7IXJ1_9ACTN</name>
<protein>
    <submittedName>
        <fullName evidence="1">Uncharacterized protein</fullName>
    </submittedName>
</protein>
<sequence length="129" mass="13914">MQNATAKATANTITAQYHSIMFLVDPHASASSTKALLQYRAARGRSEGILDPRTQNEQLEILRAGFAAYAALSLTSGPMPDAMTFGPSILFRHPQRKQPACDIERSVADGPYGRIEKQAAAIRSPIACP</sequence>
<accession>A0A6L7IXJ1</accession>
<organism evidence="1 2">
    <name type="scientific">Eggerthella guodeyinii</name>
    <dbReference type="NCBI Taxonomy" id="2690837"/>
    <lineage>
        <taxon>Bacteria</taxon>
        <taxon>Bacillati</taxon>
        <taxon>Actinomycetota</taxon>
        <taxon>Coriobacteriia</taxon>
        <taxon>Eggerthellales</taxon>
        <taxon>Eggerthellaceae</taxon>
        <taxon>Eggerthella</taxon>
    </lineage>
</organism>
<evidence type="ECO:0000313" key="2">
    <source>
        <dbReference type="Proteomes" id="UP000478463"/>
    </source>
</evidence>
<dbReference type="AlphaFoldDB" id="A0A6L7IXJ1"/>
<dbReference type="RefSeq" id="WP_160943301.1">
    <property type="nucleotide sequence ID" value="NZ_CP063310.1"/>
</dbReference>
<dbReference type="EMBL" id="CP063310">
    <property type="protein sequence ID" value="QOS67175.1"/>
    <property type="molecule type" value="Genomic_DNA"/>
</dbReference>
<evidence type="ECO:0000313" key="1">
    <source>
        <dbReference type="EMBL" id="QOS67175.1"/>
    </source>
</evidence>
<reference evidence="1 2" key="1">
    <citation type="submission" date="2020-10" db="EMBL/GenBank/DDBJ databases">
        <title>Eggerthella sp. nov., isolated from human feces.</title>
        <authorList>
            <person name="Yajun G."/>
        </authorList>
    </citation>
    <scope>NUCLEOTIDE SEQUENCE [LARGE SCALE GENOMIC DNA]</scope>
    <source>
        <strain evidence="1 2">HF-1101</strain>
    </source>
</reference>